<gene>
    <name evidence="1" type="ORF">Fmac_002604</name>
</gene>
<accession>A0ABD1NKG8</accession>
<organism evidence="1 2">
    <name type="scientific">Flemingia macrophylla</name>
    <dbReference type="NCBI Taxonomy" id="520843"/>
    <lineage>
        <taxon>Eukaryota</taxon>
        <taxon>Viridiplantae</taxon>
        <taxon>Streptophyta</taxon>
        <taxon>Embryophyta</taxon>
        <taxon>Tracheophyta</taxon>
        <taxon>Spermatophyta</taxon>
        <taxon>Magnoliopsida</taxon>
        <taxon>eudicotyledons</taxon>
        <taxon>Gunneridae</taxon>
        <taxon>Pentapetalae</taxon>
        <taxon>rosids</taxon>
        <taxon>fabids</taxon>
        <taxon>Fabales</taxon>
        <taxon>Fabaceae</taxon>
        <taxon>Papilionoideae</taxon>
        <taxon>50 kb inversion clade</taxon>
        <taxon>NPAAA clade</taxon>
        <taxon>indigoferoid/millettioid clade</taxon>
        <taxon>Phaseoleae</taxon>
        <taxon>Flemingia</taxon>
    </lineage>
</organism>
<dbReference type="EMBL" id="JBGMDY010000001">
    <property type="protein sequence ID" value="KAL2348604.1"/>
    <property type="molecule type" value="Genomic_DNA"/>
</dbReference>
<dbReference type="Proteomes" id="UP001603857">
    <property type="component" value="Unassembled WGS sequence"/>
</dbReference>
<evidence type="ECO:0000313" key="1">
    <source>
        <dbReference type="EMBL" id="KAL2348604.1"/>
    </source>
</evidence>
<proteinExistence type="predicted"/>
<dbReference type="AlphaFoldDB" id="A0ABD1NKG8"/>
<sequence>MTPNCVKYNAKTNHFEQFVERNLKGLCLNLSSLDFPAKDLHKDLSLRGLPLKGLFFKGSFFVPASEALRLERVQLSVVPSGKERKGRHKEEGKQHCYSKALTNSIL</sequence>
<evidence type="ECO:0000313" key="2">
    <source>
        <dbReference type="Proteomes" id="UP001603857"/>
    </source>
</evidence>
<name>A0ABD1NKG8_9FABA</name>
<keyword evidence="2" id="KW-1185">Reference proteome</keyword>
<comment type="caution">
    <text evidence="1">The sequence shown here is derived from an EMBL/GenBank/DDBJ whole genome shotgun (WGS) entry which is preliminary data.</text>
</comment>
<protein>
    <submittedName>
        <fullName evidence="1">Uncharacterized protein</fullName>
    </submittedName>
</protein>
<reference evidence="1 2" key="1">
    <citation type="submission" date="2024-08" db="EMBL/GenBank/DDBJ databases">
        <title>Insights into the chromosomal genome structure of Flemingia macrophylla.</title>
        <authorList>
            <person name="Ding Y."/>
            <person name="Zhao Y."/>
            <person name="Bi W."/>
            <person name="Wu M."/>
            <person name="Zhao G."/>
            <person name="Gong Y."/>
            <person name="Li W."/>
            <person name="Zhang P."/>
        </authorList>
    </citation>
    <scope>NUCLEOTIDE SEQUENCE [LARGE SCALE GENOMIC DNA]</scope>
    <source>
        <strain evidence="1">DYQJB</strain>
        <tissue evidence="1">Leaf</tissue>
    </source>
</reference>